<dbReference type="EMBL" id="CAJNAP010000034">
    <property type="protein sequence ID" value="CAE6511715.1"/>
    <property type="molecule type" value="Genomic_DNA"/>
</dbReference>
<comment type="caution">
    <text evidence="1">The sequence shown here is derived from an EMBL/GenBank/DDBJ whole genome shotgun (WGS) entry which is preliminary data.</text>
</comment>
<organism evidence="1 2">
    <name type="scientific">Nitrosomonas nitrosa</name>
    <dbReference type="NCBI Taxonomy" id="52442"/>
    <lineage>
        <taxon>Bacteria</taxon>
        <taxon>Pseudomonadati</taxon>
        <taxon>Pseudomonadota</taxon>
        <taxon>Betaproteobacteria</taxon>
        <taxon>Nitrosomonadales</taxon>
        <taxon>Nitrosomonadaceae</taxon>
        <taxon>Nitrosomonas</taxon>
    </lineage>
</organism>
<accession>A0A8H9D9P4</accession>
<evidence type="ECO:0000313" key="2">
    <source>
        <dbReference type="Proteomes" id="UP000601736"/>
    </source>
</evidence>
<protein>
    <recommendedName>
        <fullName evidence="3">Chemotaxis protein</fullName>
    </recommendedName>
</protein>
<dbReference type="AlphaFoldDB" id="A0A8H9D9P4"/>
<evidence type="ECO:0008006" key="3">
    <source>
        <dbReference type="Google" id="ProtNLM"/>
    </source>
</evidence>
<gene>
    <name evidence="1" type="ORF">NMYAN_40001</name>
</gene>
<dbReference type="Proteomes" id="UP000601736">
    <property type="component" value="Unassembled WGS sequence"/>
</dbReference>
<sequence length="161" mass="17918">MTRLSKLHPDLRSFGREVAAESERSIDLLRDIESTLSQLNRLAGQLQADAVYAEKSIEAIKNIKAIIDPDDSISELLEKAQNCTGSLYNELVSRRQAGRNDSRLTELDGIEEAYTEAIEATADLHNLLNTLRWAVNEHDADMSAVSEPFTNSGELIKYLKG</sequence>
<name>A0A8H9D9P4_9PROT</name>
<evidence type="ECO:0000313" key="1">
    <source>
        <dbReference type="EMBL" id="CAE6511715.1"/>
    </source>
</evidence>
<proteinExistence type="predicted"/>
<reference evidence="1" key="1">
    <citation type="submission" date="2021-02" db="EMBL/GenBank/DDBJ databases">
        <authorList>
            <person name="Han P."/>
        </authorList>
    </citation>
    <scope>NUCLEOTIDE SEQUENCE</scope>
    <source>
        <strain evidence="1">Nitrosomonas nitrosa 18-3D</strain>
    </source>
</reference>